<dbReference type="Proteomes" id="UP000198460">
    <property type="component" value="Unassembled WGS sequence"/>
</dbReference>
<name>A0A238H8I8_9BURK</name>
<protein>
    <submittedName>
        <fullName evidence="1">Uncharacterized protein</fullName>
    </submittedName>
</protein>
<accession>A0A238H8I8</accession>
<sequence length="309" mass="32161">MQAPRGTRIIVSSRRYRAAHPVPCVRGASIRWFAAHARLERRAGHSIPLKLPIAAARKKDEPRPNPHGLKLVHSFRRKMPACLALARKLLLNAGAAAALVGAAGGAYAQSASQPDSSPTSQPGSQPVVDWEIQVVRDGQTVDTFKQKTTVGQARSDTHRFAAASGGDCGTAGTAADTARARGTSDGAAAPGASASLSNAASADAASASAPAATEDTSSARPAAVPSRTITVAPLYVENDAVSLAIDVQETFPDSDAARTASSAPCSASPRRIVASHPGLNARAAQWTDWTLAERDPRLVYRVRARVVEN</sequence>
<gene>
    <name evidence="1" type="ORF">BSIN_4361</name>
</gene>
<dbReference type="EMBL" id="FXAN01000074">
    <property type="protein sequence ID" value="SMG01482.1"/>
    <property type="molecule type" value="Genomic_DNA"/>
</dbReference>
<evidence type="ECO:0000313" key="1">
    <source>
        <dbReference type="EMBL" id="SMG01482.1"/>
    </source>
</evidence>
<organism evidence="1 2">
    <name type="scientific">Burkholderia singularis</name>
    <dbReference type="NCBI Taxonomy" id="1503053"/>
    <lineage>
        <taxon>Bacteria</taxon>
        <taxon>Pseudomonadati</taxon>
        <taxon>Pseudomonadota</taxon>
        <taxon>Betaproteobacteria</taxon>
        <taxon>Burkholderiales</taxon>
        <taxon>Burkholderiaceae</taxon>
        <taxon>Burkholderia</taxon>
        <taxon>pseudomallei group</taxon>
    </lineage>
</organism>
<dbReference type="AlphaFoldDB" id="A0A238H8I8"/>
<evidence type="ECO:0000313" key="2">
    <source>
        <dbReference type="Proteomes" id="UP000198460"/>
    </source>
</evidence>
<reference evidence="1 2" key="1">
    <citation type="submission" date="2017-04" db="EMBL/GenBank/DDBJ databases">
        <authorList>
            <person name="Afonso C.L."/>
            <person name="Miller P.J."/>
            <person name="Scott M.A."/>
            <person name="Spackman E."/>
            <person name="Goraichik I."/>
            <person name="Dimitrov K.M."/>
            <person name="Suarez D.L."/>
            <person name="Swayne D.E."/>
        </authorList>
    </citation>
    <scope>NUCLEOTIDE SEQUENCE [LARGE SCALE GENOMIC DNA]</scope>
    <source>
        <strain evidence="1">LMG 28154</strain>
    </source>
</reference>
<proteinExistence type="predicted"/>